<proteinExistence type="predicted"/>
<name>A0ABV7FPI7_9ALTE</name>
<feature type="region of interest" description="Disordered" evidence="1">
    <location>
        <begin position="1"/>
        <end position="78"/>
    </location>
</feature>
<gene>
    <name evidence="2" type="ORF">ACFOHL_04420</name>
</gene>
<reference evidence="3" key="1">
    <citation type="journal article" date="2019" name="Int. J. Syst. Evol. Microbiol.">
        <title>The Global Catalogue of Microorganisms (GCM) 10K type strain sequencing project: providing services to taxonomists for standard genome sequencing and annotation.</title>
        <authorList>
            <consortium name="The Broad Institute Genomics Platform"/>
            <consortium name="The Broad Institute Genome Sequencing Center for Infectious Disease"/>
            <person name="Wu L."/>
            <person name="Ma J."/>
        </authorList>
    </citation>
    <scope>NUCLEOTIDE SEQUENCE [LARGE SCALE GENOMIC DNA]</scope>
    <source>
        <strain evidence="3">KCTC 52473</strain>
    </source>
</reference>
<accession>A0ABV7FPI7</accession>
<evidence type="ECO:0000256" key="1">
    <source>
        <dbReference type="SAM" id="MobiDB-lite"/>
    </source>
</evidence>
<dbReference type="EMBL" id="JBHRSW010000006">
    <property type="protein sequence ID" value="MFC3120850.1"/>
    <property type="molecule type" value="Genomic_DNA"/>
</dbReference>
<protein>
    <submittedName>
        <fullName evidence="2">Uncharacterized protein</fullName>
    </submittedName>
</protein>
<dbReference type="RefSeq" id="WP_376918993.1">
    <property type="nucleotide sequence ID" value="NZ_JBHRSW010000006.1"/>
</dbReference>
<organism evidence="2 3">
    <name type="scientific">Agaribacter flavus</name>
    <dbReference type="NCBI Taxonomy" id="1902781"/>
    <lineage>
        <taxon>Bacteria</taxon>
        <taxon>Pseudomonadati</taxon>
        <taxon>Pseudomonadota</taxon>
        <taxon>Gammaproteobacteria</taxon>
        <taxon>Alteromonadales</taxon>
        <taxon>Alteromonadaceae</taxon>
        <taxon>Agaribacter</taxon>
    </lineage>
</organism>
<dbReference type="Proteomes" id="UP001595478">
    <property type="component" value="Unassembled WGS sequence"/>
</dbReference>
<comment type="caution">
    <text evidence="2">The sequence shown here is derived from an EMBL/GenBank/DDBJ whole genome shotgun (WGS) entry which is preliminary data.</text>
</comment>
<feature type="compositionally biased region" description="Pro residues" evidence="1">
    <location>
        <begin position="35"/>
        <end position="50"/>
    </location>
</feature>
<evidence type="ECO:0000313" key="3">
    <source>
        <dbReference type="Proteomes" id="UP001595478"/>
    </source>
</evidence>
<evidence type="ECO:0000313" key="2">
    <source>
        <dbReference type="EMBL" id="MFC3120850.1"/>
    </source>
</evidence>
<sequence>MANACIGNTGPSGDTSEQEVPCRDDDENNAGTSPPYTPTPTQPSPPPSRPSAPGGERPSTPPDEPSSPPEEPKEKSPRIKCLEENQIASANHAECEAIAASKHTDEMKNICAGGGTIQFGLSAEAGYLIVTGGAFASISIDQYSICKDKRDSKRETMYKSCNVILQRDTKVCPGD</sequence>
<feature type="compositionally biased region" description="Pro residues" evidence="1">
    <location>
        <begin position="59"/>
        <end position="69"/>
    </location>
</feature>
<keyword evidence="3" id="KW-1185">Reference proteome</keyword>